<gene>
    <name evidence="2" type="ORF">J2X07_002375</name>
</gene>
<evidence type="ECO:0000259" key="1">
    <source>
        <dbReference type="PROSITE" id="PS51500"/>
    </source>
</evidence>
<accession>A0ABU1U1N4</accession>
<keyword evidence="3" id="KW-1185">Reference proteome</keyword>
<dbReference type="RefSeq" id="WP_310258885.1">
    <property type="nucleotide sequence ID" value="NZ_JAVDWA010000003.1"/>
</dbReference>
<dbReference type="GO" id="GO:0003677">
    <property type="term" value="F:DNA binding"/>
    <property type="evidence" value="ECO:0007669"/>
    <property type="project" value="UniProtKB-KW"/>
</dbReference>
<name>A0ABU1U1N4_9BACL</name>
<dbReference type="EMBL" id="JAVDWA010000003">
    <property type="protein sequence ID" value="MDR7073389.1"/>
    <property type="molecule type" value="Genomic_DNA"/>
</dbReference>
<dbReference type="Pfam" id="PF08671">
    <property type="entry name" value="SinI"/>
    <property type="match status" value="1"/>
</dbReference>
<reference evidence="2 3" key="1">
    <citation type="submission" date="2023-07" db="EMBL/GenBank/DDBJ databases">
        <title>Sorghum-associated microbial communities from plants grown in Nebraska, USA.</title>
        <authorList>
            <person name="Schachtman D."/>
        </authorList>
    </citation>
    <scope>NUCLEOTIDE SEQUENCE [LARGE SCALE GENOMIC DNA]</scope>
    <source>
        <strain evidence="2 3">BE211</strain>
    </source>
</reference>
<evidence type="ECO:0000313" key="2">
    <source>
        <dbReference type="EMBL" id="MDR7073389.1"/>
    </source>
</evidence>
<dbReference type="InterPro" id="IPR010981">
    <property type="entry name" value="SinR/SinI_dimer_dom"/>
</dbReference>
<proteinExistence type="predicted"/>
<organism evidence="2 3">
    <name type="scientific">Fictibacillus barbaricus</name>
    <dbReference type="NCBI Taxonomy" id="182136"/>
    <lineage>
        <taxon>Bacteria</taxon>
        <taxon>Bacillati</taxon>
        <taxon>Bacillota</taxon>
        <taxon>Bacilli</taxon>
        <taxon>Bacillales</taxon>
        <taxon>Fictibacillaceae</taxon>
        <taxon>Fictibacillus</taxon>
    </lineage>
</organism>
<dbReference type="Proteomes" id="UP001258181">
    <property type="component" value="Unassembled WGS sequence"/>
</dbReference>
<feature type="domain" description="Sin" evidence="1">
    <location>
        <begin position="1"/>
        <end position="36"/>
    </location>
</feature>
<sequence>MENTVTLDREWIDLMKEARDQGFTKEEIIEFLKNPAAKLNALYTSQIASS</sequence>
<evidence type="ECO:0000313" key="3">
    <source>
        <dbReference type="Proteomes" id="UP001258181"/>
    </source>
</evidence>
<dbReference type="InterPro" id="IPR036281">
    <property type="entry name" value="SinR/SinI_dimer_dom_sf"/>
</dbReference>
<comment type="caution">
    <text evidence="2">The sequence shown here is derived from an EMBL/GenBank/DDBJ whole genome shotgun (WGS) entry which is preliminary data.</text>
</comment>
<dbReference type="SUPFAM" id="SSF47406">
    <property type="entry name" value="SinR repressor dimerisation domain-like"/>
    <property type="match status" value="1"/>
</dbReference>
<dbReference type="PROSITE" id="PS51500">
    <property type="entry name" value="SIN"/>
    <property type="match status" value="1"/>
</dbReference>
<keyword evidence="2" id="KW-0238">DNA-binding</keyword>
<protein>
    <submittedName>
        <fullName evidence="2">DNA-binding transcriptional MerR regulator</fullName>
    </submittedName>
</protein>